<dbReference type="Gene3D" id="2.60.40.790">
    <property type="match status" value="1"/>
</dbReference>
<dbReference type="InterPro" id="IPR002068">
    <property type="entry name" value="A-crystallin/Hsp20_dom"/>
</dbReference>
<dbReference type="Proteomes" id="UP000676409">
    <property type="component" value="Chromosome"/>
</dbReference>
<dbReference type="SUPFAM" id="SSF49764">
    <property type="entry name" value="HSP20-like chaperones"/>
    <property type="match status" value="1"/>
</dbReference>
<feature type="domain" description="SHSP" evidence="3">
    <location>
        <begin position="43"/>
        <end position="155"/>
    </location>
</feature>
<evidence type="ECO:0000313" key="5">
    <source>
        <dbReference type="Proteomes" id="UP000676409"/>
    </source>
</evidence>
<dbReference type="AlphaFoldDB" id="A0A975FZF7"/>
<evidence type="ECO:0000256" key="2">
    <source>
        <dbReference type="RuleBase" id="RU003616"/>
    </source>
</evidence>
<name>A0A975FZF7_9CAUL</name>
<dbReference type="InterPro" id="IPR008978">
    <property type="entry name" value="HSP20-like_chaperone"/>
</dbReference>
<reference evidence="4" key="1">
    <citation type="submission" date="2021-04" db="EMBL/GenBank/DDBJ databases">
        <title>The complete genome sequence of Caulobacter sp. S6.</title>
        <authorList>
            <person name="Tang Y."/>
            <person name="Ouyang W."/>
            <person name="Liu Q."/>
            <person name="Huang B."/>
            <person name="Guo Z."/>
            <person name="Lei P."/>
        </authorList>
    </citation>
    <scope>NUCLEOTIDE SEQUENCE</scope>
    <source>
        <strain evidence="4">S6</strain>
    </source>
</reference>
<dbReference type="EMBL" id="CP073078">
    <property type="protein sequence ID" value="QUD87757.1"/>
    <property type="molecule type" value="Genomic_DNA"/>
</dbReference>
<accession>A0A975FZF7</accession>
<evidence type="ECO:0000313" key="4">
    <source>
        <dbReference type="EMBL" id="QUD87757.1"/>
    </source>
</evidence>
<organism evidence="4 5">
    <name type="scientific">Phenylobacterium montanum</name>
    <dbReference type="NCBI Taxonomy" id="2823693"/>
    <lineage>
        <taxon>Bacteria</taxon>
        <taxon>Pseudomonadati</taxon>
        <taxon>Pseudomonadota</taxon>
        <taxon>Alphaproteobacteria</taxon>
        <taxon>Caulobacterales</taxon>
        <taxon>Caulobacteraceae</taxon>
        <taxon>Phenylobacterium</taxon>
    </lineage>
</organism>
<dbReference type="PANTHER" id="PTHR11527">
    <property type="entry name" value="HEAT-SHOCK PROTEIN 20 FAMILY MEMBER"/>
    <property type="match status" value="1"/>
</dbReference>
<dbReference type="Pfam" id="PF00011">
    <property type="entry name" value="HSP20"/>
    <property type="match status" value="1"/>
</dbReference>
<proteinExistence type="inferred from homology"/>
<evidence type="ECO:0000259" key="3">
    <source>
        <dbReference type="PROSITE" id="PS01031"/>
    </source>
</evidence>
<protein>
    <submittedName>
        <fullName evidence="4">Hsp20/alpha crystallin family protein</fullName>
    </submittedName>
</protein>
<dbReference type="RefSeq" id="WP_211937807.1">
    <property type="nucleotide sequence ID" value="NZ_CP073078.1"/>
</dbReference>
<sequence>MNAQVPVKQATAVARPAYNLFGAFQREVDRLFDDFAPTFTTGRGLTDVKCRMDMAETKDGLELTAELPGIDEKDVEVTVADGVLTLRGEKRFESEEKDKNYHFVERGYGGFARSVQLPDGVKAEAIKATLNKGVLKVTIPMAAKAEPKKIAVQAAA</sequence>
<dbReference type="PROSITE" id="PS01031">
    <property type="entry name" value="SHSP"/>
    <property type="match status" value="1"/>
</dbReference>
<dbReference type="KEGG" id="caul:KCG34_22370"/>
<comment type="similarity">
    <text evidence="1 2">Belongs to the small heat shock protein (HSP20) family.</text>
</comment>
<evidence type="ECO:0000256" key="1">
    <source>
        <dbReference type="PROSITE-ProRule" id="PRU00285"/>
    </source>
</evidence>
<keyword evidence="5" id="KW-1185">Reference proteome</keyword>
<gene>
    <name evidence="4" type="ORF">KCG34_22370</name>
</gene>
<dbReference type="InterPro" id="IPR031107">
    <property type="entry name" value="Small_HSP"/>
</dbReference>
<dbReference type="CDD" id="cd06464">
    <property type="entry name" value="ACD_sHsps-like"/>
    <property type="match status" value="1"/>
</dbReference>